<organism evidence="1 2">
    <name type="scientific">Mytilus coruscus</name>
    <name type="common">Sea mussel</name>
    <dbReference type="NCBI Taxonomy" id="42192"/>
    <lineage>
        <taxon>Eukaryota</taxon>
        <taxon>Metazoa</taxon>
        <taxon>Spiralia</taxon>
        <taxon>Lophotrochozoa</taxon>
        <taxon>Mollusca</taxon>
        <taxon>Bivalvia</taxon>
        <taxon>Autobranchia</taxon>
        <taxon>Pteriomorphia</taxon>
        <taxon>Mytilida</taxon>
        <taxon>Mytiloidea</taxon>
        <taxon>Mytilidae</taxon>
        <taxon>Mytilinae</taxon>
        <taxon>Mytilus</taxon>
    </lineage>
</organism>
<dbReference type="AlphaFoldDB" id="A0A6J8CNK2"/>
<reference evidence="1 2" key="1">
    <citation type="submission" date="2020-06" db="EMBL/GenBank/DDBJ databases">
        <authorList>
            <person name="Li R."/>
            <person name="Bekaert M."/>
        </authorList>
    </citation>
    <scope>NUCLEOTIDE SEQUENCE [LARGE SCALE GENOMIC DNA]</scope>
    <source>
        <strain evidence="2">wild</strain>
    </source>
</reference>
<protein>
    <submittedName>
        <fullName evidence="1">Uncharacterized protein</fullName>
    </submittedName>
</protein>
<dbReference type="Proteomes" id="UP000507470">
    <property type="component" value="Unassembled WGS sequence"/>
</dbReference>
<evidence type="ECO:0000313" key="1">
    <source>
        <dbReference type="EMBL" id="CAC5397421.1"/>
    </source>
</evidence>
<evidence type="ECO:0000313" key="2">
    <source>
        <dbReference type="Proteomes" id="UP000507470"/>
    </source>
</evidence>
<accession>A0A6J8CNK2</accession>
<gene>
    <name evidence="1" type="ORF">MCOR_31853</name>
</gene>
<sequence>MTAITICYACILQQFWKGNELSQREYENTSANIGEKKKKQAITLESKVQAKLDGEPVRIDSQLLFQRCTTTAHGIFDDISKIFQYKLCGVPSSIFETTGLPREPQKSTLAEYMWNLIELKLKAPTETYFVLDGGSLIHRLPWTKVATVDTIVPTTKDVTHIRHTKGIISPKVNFNNYTPIKTNKKDEFLSNSENKQLFINSLGEKLKDGHVQVIHAEDDADLKKLLTAIEKAEQHTATVIGEDTDLLILLWSKKGHDVQEN</sequence>
<keyword evidence="2" id="KW-1185">Reference proteome</keyword>
<dbReference type="EMBL" id="CACVKT020005675">
    <property type="protein sequence ID" value="CAC5397421.1"/>
    <property type="molecule type" value="Genomic_DNA"/>
</dbReference>
<proteinExistence type="predicted"/>
<name>A0A6J8CNK2_MYTCO</name>